<dbReference type="Proteomes" id="UP000005204">
    <property type="component" value="Unassembled WGS sequence"/>
</dbReference>
<feature type="region of interest" description="Disordered" evidence="1">
    <location>
        <begin position="1"/>
        <end position="27"/>
    </location>
</feature>
<evidence type="ECO:0000313" key="2">
    <source>
        <dbReference type="EnsemblMetazoa" id="XP_021202898.1"/>
    </source>
</evidence>
<accession>A0A8R2DKS0</accession>
<evidence type="ECO:0000256" key="1">
    <source>
        <dbReference type="SAM" id="MobiDB-lite"/>
    </source>
</evidence>
<reference evidence="2" key="2">
    <citation type="submission" date="2022-06" db="UniProtKB">
        <authorList>
            <consortium name="EnsemblMetazoa"/>
        </authorList>
    </citation>
    <scope>IDENTIFICATION</scope>
    <source>
        <strain evidence="2">p50T (Dazao)</strain>
    </source>
</reference>
<evidence type="ECO:0000313" key="3">
    <source>
        <dbReference type="Proteomes" id="UP000005204"/>
    </source>
</evidence>
<feature type="compositionally biased region" description="Polar residues" evidence="1">
    <location>
        <begin position="9"/>
        <end position="21"/>
    </location>
</feature>
<name>A0A8R2DKS0_BOMMO</name>
<dbReference type="PANTHER" id="PTHR11439:SF467">
    <property type="entry name" value="INTEGRASE CATALYTIC DOMAIN-CONTAINING PROTEIN"/>
    <property type="match status" value="1"/>
</dbReference>
<feature type="region of interest" description="Disordered" evidence="1">
    <location>
        <begin position="95"/>
        <end position="117"/>
    </location>
</feature>
<sequence length="117" mass="13173">MKNAKSCDTPASSDSKSIQETAQEKEYPHREALGSLLYLSTRTRPDIAQAVNLVSRKVENSTREDVTKVKKIFKYLVGTKEKGILFKRNKPIENIDSYRDSDDAGDPKRKEALLAPC</sequence>
<dbReference type="PANTHER" id="PTHR11439">
    <property type="entry name" value="GAG-POL-RELATED RETROTRANSPOSON"/>
    <property type="match status" value="1"/>
</dbReference>
<dbReference type="RefSeq" id="XP_021202898.1">
    <property type="nucleotide sequence ID" value="XM_021347223.1"/>
</dbReference>
<organism evidence="2 3">
    <name type="scientific">Bombyx mori</name>
    <name type="common">Silk moth</name>
    <dbReference type="NCBI Taxonomy" id="7091"/>
    <lineage>
        <taxon>Eukaryota</taxon>
        <taxon>Metazoa</taxon>
        <taxon>Ecdysozoa</taxon>
        <taxon>Arthropoda</taxon>
        <taxon>Hexapoda</taxon>
        <taxon>Insecta</taxon>
        <taxon>Pterygota</taxon>
        <taxon>Neoptera</taxon>
        <taxon>Endopterygota</taxon>
        <taxon>Lepidoptera</taxon>
        <taxon>Glossata</taxon>
        <taxon>Ditrysia</taxon>
        <taxon>Bombycoidea</taxon>
        <taxon>Bombycidae</taxon>
        <taxon>Bombycinae</taxon>
        <taxon>Bombyx</taxon>
    </lineage>
</organism>
<dbReference type="GeneID" id="110385008"/>
<keyword evidence="3" id="KW-1185">Reference proteome</keyword>
<protein>
    <submittedName>
        <fullName evidence="2">Uncharacterized protein</fullName>
    </submittedName>
</protein>
<proteinExistence type="predicted"/>
<dbReference type="EnsemblMetazoa" id="XM_021347223.1">
    <property type="protein sequence ID" value="XP_021202898.1"/>
    <property type="gene ID" value="LOC110385008"/>
</dbReference>
<dbReference type="AlphaFoldDB" id="A0A8R2DKS0"/>
<reference evidence="3" key="1">
    <citation type="journal article" date="2008" name="Insect Biochem. Mol. Biol.">
        <title>The genome of a lepidopteran model insect, the silkworm Bombyx mori.</title>
        <authorList>
            <consortium name="International Silkworm Genome Consortium"/>
        </authorList>
    </citation>
    <scope>NUCLEOTIDE SEQUENCE [LARGE SCALE GENOMIC DNA]</scope>
    <source>
        <strain evidence="3">p50T</strain>
    </source>
</reference>
<dbReference type="KEGG" id="bmor:110385008"/>